<feature type="region of interest" description="Disordered" evidence="1">
    <location>
        <begin position="323"/>
        <end position="365"/>
    </location>
</feature>
<dbReference type="EMBL" id="JAAQHG020000001">
    <property type="protein sequence ID" value="KAL1591014.1"/>
    <property type="molecule type" value="Genomic_DNA"/>
</dbReference>
<comment type="caution">
    <text evidence="2">The sequence shown here is derived from an EMBL/GenBank/DDBJ whole genome shotgun (WGS) entry which is preliminary data.</text>
</comment>
<evidence type="ECO:0000313" key="3">
    <source>
        <dbReference type="Proteomes" id="UP000803884"/>
    </source>
</evidence>
<dbReference type="AlphaFoldDB" id="A0AB34L1U8"/>
<feature type="region of interest" description="Disordered" evidence="1">
    <location>
        <begin position="1"/>
        <end position="33"/>
    </location>
</feature>
<keyword evidence="3" id="KW-1185">Reference proteome</keyword>
<feature type="compositionally biased region" description="Polar residues" evidence="1">
    <location>
        <begin position="331"/>
        <end position="355"/>
    </location>
</feature>
<feature type="region of interest" description="Disordered" evidence="1">
    <location>
        <begin position="239"/>
        <end position="263"/>
    </location>
</feature>
<dbReference type="GeneID" id="96001845"/>
<organism evidence="2 3">
    <name type="scientific">Cladosporium halotolerans</name>
    <dbReference type="NCBI Taxonomy" id="1052096"/>
    <lineage>
        <taxon>Eukaryota</taxon>
        <taxon>Fungi</taxon>
        <taxon>Dikarya</taxon>
        <taxon>Ascomycota</taxon>
        <taxon>Pezizomycotina</taxon>
        <taxon>Dothideomycetes</taxon>
        <taxon>Dothideomycetidae</taxon>
        <taxon>Cladosporiales</taxon>
        <taxon>Cladosporiaceae</taxon>
        <taxon>Cladosporium</taxon>
    </lineage>
</organism>
<evidence type="ECO:0000313" key="2">
    <source>
        <dbReference type="EMBL" id="KAL1591014.1"/>
    </source>
</evidence>
<dbReference type="RefSeq" id="XP_069234119.1">
    <property type="nucleotide sequence ID" value="XM_069369007.1"/>
</dbReference>
<evidence type="ECO:0000256" key="1">
    <source>
        <dbReference type="SAM" id="MobiDB-lite"/>
    </source>
</evidence>
<reference evidence="2 3" key="1">
    <citation type="journal article" date="2020" name="Microbiol. Resour. Announc.">
        <title>Draft Genome Sequence of a Cladosporium Species Isolated from the Mesophotic Ascidian Didemnum maculosum.</title>
        <authorList>
            <person name="Gioti A."/>
            <person name="Siaperas R."/>
            <person name="Nikolaivits E."/>
            <person name="Le Goff G."/>
            <person name="Ouazzani J."/>
            <person name="Kotoulas G."/>
            <person name="Topakas E."/>
        </authorList>
    </citation>
    <scope>NUCLEOTIDE SEQUENCE [LARGE SCALE GENOMIC DNA]</scope>
    <source>
        <strain evidence="2 3">TM138-S3</strain>
    </source>
</reference>
<proteinExistence type="predicted"/>
<feature type="compositionally biased region" description="Basic and acidic residues" evidence="1">
    <location>
        <begin position="7"/>
        <end position="33"/>
    </location>
</feature>
<sequence>MPPTRKGSIEKPTKTERSGSENKERAYIAASRRSDRSLDARIESARRASEIHEQRTGRPLRVTKEDVLNEEMYEEIIPLPAGYRNSIAAPPAQDADFDRRFLAYLNSHLATRGALSQAVSSCWQGDLSSHSAPSMFLNGSHPPTPFQQQTEQQLADWGIDLHRDTMTQAPNKYRRAPYPLTIPSRPPTRHQQTTSPAFQGPDMNQAFFTSPRDSPIQAMTGDERRPSLPNNNYRISPCVSSGASPTLPRHLSSDTLSSQSEYATPDARYHRHRYPGESHATPATIGYPAMPSSWQALTEPLSTKLPAGCEELLATNPWDFVPEMPSPWPQKPQTNTQRYGYSYNPNGRPKSSSLSPKDLTVGAGQ</sequence>
<feature type="compositionally biased region" description="Polar residues" evidence="1">
    <location>
        <begin position="253"/>
        <end position="262"/>
    </location>
</feature>
<accession>A0AB34L1U8</accession>
<dbReference type="Proteomes" id="UP000803884">
    <property type="component" value="Unassembled WGS sequence"/>
</dbReference>
<protein>
    <submittedName>
        <fullName evidence="2">Uncharacterized protein</fullName>
    </submittedName>
</protein>
<name>A0AB34L1U8_9PEZI</name>
<gene>
    <name evidence="2" type="ORF">WHR41_00401</name>
</gene>
<feature type="region of interest" description="Disordered" evidence="1">
    <location>
        <begin position="176"/>
        <end position="202"/>
    </location>
</feature>